<evidence type="ECO:0000313" key="2">
    <source>
        <dbReference type="Proteomes" id="UP001367508"/>
    </source>
</evidence>
<dbReference type="EMBL" id="JAYMYQ010000001">
    <property type="protein sequence ID" value="KAK7361182.1"/>
    <property type="molecule type" value="Genomic_DNA"/>
</dbReference>
<organism evidence="1 2">
    <name type="scientific">Canavalia gladiata</name>
    <name type="common">Sword bean</name>
    <name type="synonym">Dolichos gladiatus</name>
    <dbReference type="NCBI Taxonomy" id="3824"/>
    <lineage>
        <taxon>Eukaryota</taxon>
        <taxon>Viridiplantae</taxon>
        <taxon>Streptophyta</taxon>
        <taxon>Embryophyta</taxon>
        <taxon>Tracheophyta</taxon>
        <taxon>Spermatophyta</taxon>
        <taxon>Magnoliopsida</taxon>
        <taxon>eudicotyledons</taxon>
        <taxon>Gunneridae</taxon>
        <taxon>Pentapetalae</taxon>
        <taxon>rosids</taxon>
        <taxon>fabids</taxon>
        <taxon>Fabales</taxon>
        <taxon>Fabaceae</taxon>
        <taxon>Papilionoideae</taxon>
        <taxon>50 kb inversion clade</taxon>
        <taxon>NPAAA clade</taxon>
        <taxon>indigoferoid/millettioid clade</taxon>
        <taxon>Phaseoleae</taxon>
        <taxon>Canavalia</taxon>
    </lineage>
</organism>
<name>A0AAN9MV01_CANGL</name>
<keyword evidence="2" id="KW-1185">Reference proteome</keyword>
<evidence type="ECO:0000313" key="1">
    <source>
        <dbReference type="EMBL" id="KAK7361182.1"/>
    </source>
</evidence>
<reference evidence="1 2" key="1">
    <citation type="submission" date="2024-01" db="EMBL/GenBank/DDBJ databases">
        <title>The genomes of 5 underutilized Papilionoideae crops provide insights into root nodulation and disease resistanc.</title>
        <authorList>
            <person name="Jiang F."/>
        </authorList>
    </citation>
    <scope>NUCLEOTIDE SEQUENCE [LARGE SCALE GENOMIC DNA]</scope>
    <source>
        <strain evidence="1">LVBAO_FW01</strain>
        <tissue evidence="1">Leaves</tissue>
    </source>
</reference>
<comment type="caution">
    <text evidence="1">The sequence shown here is derived from an EMBL/GenBank/DDBJ whole genome shotgun (WGS) entry which is preliminary data.</text>
</comment>
<protein>
    <submittedName>
        <fullName evidence="1">Uncharacterized protein</fullName>
    </submittedName>
</protein>
<sequence length="138" mass="15321">MFIGCLIKRLLEETKFSNTFSLEPATQRTLPPSVLRVFLIVESKVRKGDTAALVKAPPTELLLDHYPRIPNSVEEGDLGARGEHADKNQKHGAWLSTKNCIYTCIGLDQTMFIDASSTVSHLSLLRSGNNRAQVWQGI</sequence>
<gene>
    <name evidence="1" type="ORF">VNO77_03228</name>
</gene>
<proteinExistence type="predicted"/>
<dbReference type="AlphaFoldDB" id="A0AAN9MV01"/>
<dbReference type="Proteomes" id="UP001367508">
    <property type="component" value="Unassembled WGS sequence"/>
</dbReference>
<accession>A0AAN9MV01</accession>